<dbReference type="AlphaFoldDB" id="A0A8R7QBS8"/>
<evidence type="ECO:0000256" key="1">
    <source>
        <dbReference type="SAM" id="MobiDB-lite"/>
    </source>
</evidence>
<name>A0A8R7QBS8_TRIUA</name>
<organism evidence="2 3">
    <name type="scientific">Triticum urartu</name>
    <name type="common">Red wild einkorn</name>
    <name type="synonym">Crithodium urartu</name>
    <dbReference type="NCBI Taxonomy" id="4572"/>
    <lineage>
        <taxon>Eukaryota</taxon>
        <taxon>Viridiplantae</taxon>
        <taxon>Streptophyta</taxon>
        <taxon>Embryophyta</taxon>
        <taxon>Tracheophyta</taxon>
        <taxon>Spermatophyta</taxon>
        <taxon>Magnoliopsida</taxon>
        <taxon>Liliopsida</taxon>
        <taxon>Poales</taxon>
        <taxon>Poaceae</taxon>
        <taxon>BOP clade</taxon>
        <taxon>Pooideae</taxon>
        <taxon>Triticodae</taxon>
        <taxon>Triticeae</taxon>
        <taxon>Triticinae</taxon>
        <taxon>Triticum</taxon>
    </lineage>
</organism>
<evidence type="ECO:0000313" key="2">
    <source>
        <dbReference type="EnsemblPlants" id="TuG1812G0500000466.01.T01.cds338690"/>
    </source>
</evidence>
<evidence type="ECO:0000313" key="3">
    <source>
        <dbReference type="Proteomes" id="UP000015106"/>
    </source>
</evidence>
<dbReference type="Proteomes" id="UP000015106">
    <property type="component" value="Chromosome 5"/>
</dbReference>
<proteinExistence type="predicted"/>
<feature type="compositionally biased region" description="Basic and acidic residues" evidence="1">
    <location>
        <begin position="55"/>
        <end position="66"/>
    </location>
</feature>
<protein>
    <submittedName>
        <fullName evidence="2">Uncharacterized protein</fullName>
    </submittedName>
</protein>
<dbReference type="EnsemblPlants" id="TuG1812G0500000466.01.T01">
    <property type="protein sequence ID" value="TuG1812G0500000466.01.T01.cds338690"/>
    <property type="gene ID" value="TuG1812G0500000466.01"/>
</dbReference>
<reference evidence="2" key="3">
    <citation type="submission" date="2022-06" db="UniProtKB">
        <authorList>
            <consortium name="EnsemblPlants"/>
        </authorList>
    </citation>
    <scope>IDENTIFICATION</scope>
</reference>
<feature type="region of interest" description="Disordered" evidence="1">
    <location>
        <begin position="1"/>
        <end position="74"/>
    </location>
</feature>
<reference evidence="2" key="2">
    <citation type="submission" date="2018-03" db="EMBL/GenBank/DDBJ databases">
        <title>The Triticum urartu genome reveals the dynamic nature of wheat genome evolution.</title>
        <authorList>
            <person name="Ling H."/>
            <person name="Ma B."/>
            <person name="Shi X."/>
            <person name="Liu H."/>
            <person name="Dong L."/>
            <person name="Sun H."/>
            <person name="Cao Y."/>
            <person name="Gao Q."/>
            <person name="Zheng S."/>
            <person name="Li Y."/>
            <person name="Yu Y."/>
            <person name="Du H."/>
            <person name="Qi M."/>
            <person name="Li Y."/>
            <person name="Yu H."/>
            <person name="Cui Y."/>
            <person name="Wang N."/>
            <person name="Chen C."/>
            <person name="Wu H."/>
            <person name="Zhao Y."/>
            <person name="Zhang J."/>
            <person name="Li Y."/>
            <person name="Zhou W."/>
            <person name="Zhang B."/>
            <person name="Hu W."/>
            <person name="Eijk M."/>
            <person name="Tang J."/>
            <person name="Witsenboer H."/>
            <person name="Zhao S."/>
            <person name="Li Z."/>
            <person name="Zhang A."/>
            <person name="Wang D."/>
            <person name="Liang C."/>
        </authorList>
    </citation>
    <scope>NUCLEOTIDE SEQUENCE [LARGE SCALE GENOMIC DNA]</scope>
    <source>
        <strain evidence="2">cv. G1812</strain>
    </source>
</reference>
<dbReference type="Gramene" id="TuG1812G0500000466.01.T01">
    <property type="protein sequence ID" value="TuG1812G0500000466.01.T01.cds338690"/>
    <property type="gene ID" value="TuG1812G0500000466.01"/>
</dbReference>
<sequence length="74" mass="8339">FSSVSQRAPPSAVAGRRDRDGEQQDEVVPDVGVEGAEEVAELRQQRGEVTAGRHQGGERAEQEPHREQRRRRQH</sequence>
<accession>A0A8R7QBS8</accession>
<reference evidence="3" key="1">
    <citation type="journal article" date="2013" name="Nature">
        <title>Draft genome of the wheat A-genome progenitor Triticum urartu.</title>
        <authorList>
            <person name="Ling H.Q."/>
            <person name="Zhao S."/>
            <person name="Liu D."/>
            <person name="Wang J."/>
            <person name="Sun H."/>
            <person name="Zhang C."/>
            <person name="Fan H."/>
            <person name="Li D."/>
            <person name="Dong L."/>
            <person name="Tao Y."/>
            <person name="Gao C."/>
            <person name="Wu H."/>
            <person name="Li Y."/>
            <person name="Cui Y."/>
            <person name="Guo X."/>
            <person name="Zheng S."/>
            <person name="Wang B."/>
            <person name="Yu K."/>
            <person name="Liang Q."/>
            <person name="Yang W."/>
            <person name="Lou X."/>
            <person name="Chen J."/>
            <person name="Feng M."/>
            <person name="Jian J."/>
            <person name="Zhang X."/>
            <person name="Luo G."/>
            <person name="Jiang Y."/>
            <person name="Liu J."/>
            <person name="Wang Z."/>
            <person name="Sha Y."/>
            <person name="Zhang B."/>
            <person name="Wu H."/>
            <person name="Tang D."/>
            <person name="Shen Q."/>
            <person name="Xue P."/>
            <person name="Zou S."/>
            <person name="Wang X."/>
            <person name="Liu X."/>
            <person name="Wang F."/>
            <person name="Yang Y."/>
            <person name="An X."/>
            <person name="Dong Z."/>
            <person name="Zhang K."/>
            <person name="Zhang X."/>
            <person name="Luo M.C."/>
            <person name="Dvorak J."/>
            <person name="Tong Y."/>
            <person name="Wang J."/>
            <person name="Yang H."/>
            <person name="Li Z."/>
            <person name="Wang D."/>
            <person name="Zhang A."/>
            <person name="Wang J."/>
        </authorList>
    </citation>
    <scope>NUCLEOTIDE SEQUENCE</scope>
    <source>
        <strain evidence="3">cv. G1812</strain>
    </source>
</reference>
<keyword evidence="3" id="KW-1185">Reference proteome</keyword>